<dbReference type="PANTHER" id="PTHR42659">
    <property type="entry name" value="XANTHINE DEHYDROGENASE SUBUNIT C-RELATED"/>
    <property type="match status" value="1"/>
</dbReference>
<proteinExistence type="predicted"/>
<dbReference type="SUPFAM" id="SSF55447">
    <property type="entry name" value="CO dehydrogenase flavoprotein C-terminal domain-like"/>
    <property type="match status" value="1"/>
</dbReference>
<keyword evidence="1" id="KW-0285">Flavoprotein</keyword>
<dbReference type="SUPFAM" id="SSF56176">
    <property type="entry name" value="FAD-binding/transporter-associated domain-like"/>
    <property type="match status" value="1"/>
</dbReference>
<organism evidence="5 6">
    <name type="scientific">Sulfobacillus benefaciens</name>
    <dbReference type="NCBI Taxonomy" id="453960"/>
    <lineage>
        <taxon>Bacteria</taxon>
        <taxon>Bacillati</taxon>
        <taxon>Bacillota</taxon>
        <taxon>Clostridia</taxon>
        <taxon>Eubacteriales</taxon>
        <taxon>Clostridiales Family XVII. Incertae Sedis</taxon>
        <taxon>Sulfobacillus</taxon>
    </lineage>
</organism>
<dbReference type="Gene3D" id="3.30.465.10">
    <property type="match status" value="1"/>
</dbReference>
<sequence>MKPAPFDFIRAESVDDVIAILSHTEDAKILAGGQSLVAMMNMRLARPSTLVTLRGVPGLDAIEEKDGVVTVGAMVVQERLRSMMGHRQEFGALAEGIGYIGHPQTRSMGTVGGSIAHADPSAELPLLLQVYRGSVKTAGPSGVRQIAAEDFFQFPFSTALEPEEIMVATHWPVPIMSSGGSFREFSRRRGDFAIVAVACHISIEHQRLVDGRLGAAGVAGTAVAVDLPADLRGQPLITDEAATHWLETLMPHLDPPDDLEASSVLRRTLVETLGREAMAEAWVRAGGGTT</sequence>
<dbReference type="EMBL" id="PXYW01000033">
    <property type="protein sequence ID" value="PSR32718.1"/>
    <property type="molecule type" value="Genomic_DNA"/>
</dbReference>
<dbReference type="InterPro" id="IPR016169">
    <property type="entry name" value="FAD-bd_PCMH_sub2"/>
</dbReference>
<accession>A0A2T2XE16</accession>
<keyword evidence="3" id="KW-0560">Oxidoreductase</keyword>
<reference evidence="5 6" key="1">
    <citation type="journal article" date="2014" name="BMC Genomics">
        <title>Comparison of environmental and isolate Sulfobacillus genomes reveals diverse carbon, sulfur, nitrogen, and hydrogen metabolisms.</title>
        <authorList>
            <person name="Justice N.B."/>
            <person name="Norman A."/>
            <person name="Brown C.T."/>
            <person name="Singh A."/>
            <person name="Thomas B.C."/>
            <person name="Banfield J.F."/>
        </authorList>
    </citation>
    <scope>NUCLEOTIDE SEQUENCE [LARGE SCALE GENOMIC DNA]</scope>
    <source>
        <strain evidence="5">AMDSBA4</strain>
    </source>
</reference>
<comment type="caution">
    <text evidence="5">The sequence shown here is derived from an EMBL/GenBank/DDBJ whole genome shotgun (WGS) entry which is preliminary data.</text>
</comment>
<protein>
    <submittedName>
        <fullName evidence="5">Molybdopterin dehydrogenase</fullName>
    </submittedName>
</protein>
<dbReference type="InterPro" id="IPR005107">
    <property type="entry name" value="CO_DH_flav_C"/>
</dbReference>
<dbReference type="InterPro" id="IPR036318">
    <property type="entry name" value="FAD-bd_PCMH-like_sf"/>
</dbReference>
<dbReference type="SMART" id="SM01092">
    <property type="entry name" value="CO_deh_flav_C"/>
    <property type="match status" value="1"/>
</dbReference>
<evidence type="ECO:0000313" key="5">
    <source>
        <dbReference type="EMBL" id="PSR32718.1"/>
    </source>
</evidence>
<evidence type="ECO:0000259" key="4">
    <source>
        <dbReference type="PROSITE" id="PS51387"/>
    </source>
</evidence>
<dbReference type="GO" id="GO:0016491">
    <property type="term" value="F:oxidoreductase activity"/>
    <property type="evidence" value="ECO:0007669"/>
    <property type="project" value="UniProtKB-KW"/>
</dbReference>
<dbReference type="InterPro" id="IPR002346">
    <property type="entry name" value="Mopterin_DH_FAD-bd"/>
</dbReference>
<evidence type="ECO:0000256" key="1">
    <source>
        <dbReference type="ARBA" id="ARBA00022630"/>
    </source>
</evidence>
<dbReference type="InterPro" id="IPR016167">
    <property type="entry name" value="FAD-bd_PCMH_sub1"/>
</dbReference>
<keyword evidence="2" id="KW-0274">FAD</keyword>
<dbReference type="GO" id="GO:0071949">
    <property type="term" value="F:FAD binding"/>
    <property type="evidence" value="ECO:0007669"/>
    <property type="project" value="InterPro"/>
</dbReference>
<dbReference type="InterPro" id="IPR036683">
    <property type="entry name" value="CO_DH_flav_C_dom_sf"/>
</dbReference>
<dbReference type="Gene3D" id="3.30.390.50">
    <property type="entry name" value="CO dehydrogenase flavoprotein, C-terminal domain"/>
    <property type="match status" value="1"/>
</dbReference>
<dbReference type="InterPro" id="IPR051312">
    <property type="entry name" value="Diverse_Substr_Oxidored"/>
</dbReference>
<evidence type="ECO:0000313" key="6">
    <source>
        <dbReference type="Proteomes" id="UP000242972"/>
    </source>
</evidence>
<dbReference type="Gene3D" id="3.30.43.10">
    <property type="entry name" value="Uridine Diphospho-n-acetylenolpyruvylglucosamine Reductase, domain 2"/>
    <property type="match status" value="1"/>
</dbReference>
<dbReference type="InterPro" id="IPR016166">
    <property type="entry name" value="FAD-bd_PCMH"/>
</dbReference>
<dbReference type="PROSITE" id="PS51387">
    <property type="entry name" value="FAD_PCMH"/>
    <property type="match status" value="1"/>
</dbReference>
<evidence type="ECO:0000256" key="3">
    <source>
        <dbReference type="ARBA" id="ARBA00023002"/>
    </source>
</evidence>
<dbReference type="AlphaFoldDB" id="A0A2T2XE16"/>
<dbReference type="Pfam" id="PF00941">
    <property type="entry name" value="FAD_binding_5"/>
    <property type="match status" value="1"/>
</dbReference>
<name>A0A2T2XE16_9FIRM</name>
<evidence type="ECO:0000256" key="2">
    <source>
        <dbReference type="ARBA" id="ARBA00022827"/>
    </source>
</evidence>
<dbReference type="Pfam" id="PF03450">
    <property type="entry name" value="CO_deh_flav_C"/>
    <property type="match status" value="1"/>
</dbReference>
<dbReference type="Proteomes" id="UP000242972">
    <property type="component" value="Unassembled WGS sequence"/>
</dbReference>
<dbReference type="PANTHER" id="PTHR42659:SF2">
    <property type="entry name" value="XANTHINE DEHYDROGENASE SUBUNIT C-RELATED"/>
    <property type="match status" value="1"/>
</dbReference>
<feature type="domain" description="FAD-binding PCMH-type" evidence="4">
    <location>
        <begin position="1"/>
        <end position="176"/>
    </location>
</feature>
<gene>
    <name evidence="5" type="ORF">C7B46_13250</name>
</gene>